<evidence type="ECO:0000313" key="1">
    <source>
        <dbReference type="Proteomes" id="UP000095286"/>
    </source>
</evidence>
<evidence type="ECO:0000313" key="2">
    <source>
        <dbReference type="WBParaSite" id="RSKR_0000102000.1"/>
    </source>
</evidence>
<sequence>MSCLSFVSQFKPISRQYHNAVSLESACKILQVPLNKTNTPNYVSYEQALSLVKSGDSLYTQAAANSPTPLWKALVKRIDTGNLKDLSMHHIITIGETPWLNEHYYDKIRTKSLFICGNARPAIAQGKADYIPIFLSQMPQYFSQMEKKFDASLVSVSPPDEHGFVSMSLTVDCSHAALQNSKKVIGVVSKNLPRVFGDAIVHISHFDALVEDHSYEPFELPATKYGPQDPETIIGKLIAENLVDDGATLQFGIGGIPDSVCSFLTGHKNLGIHTELLCDGVYELIRDGVINGTKKSFDNGLHVSSFVIGTRRLYNLMNNNPEFKLKCSSYTNNVEMVAKSNKMTCVNSCIEMDLTGQIVSDSIGYKFYSGFGGQVDFITGAGMSYDNKGKAIIAMTSRTPKGISKIVPVITEGSGVVTNRGLTKYVVTEHGIANLFGKTIAQRAYELINISHPDDRDKLEKATFKRLKCMPSKD</sequence>
<reference evidence="2" key="1">
    <citation type="submission" date="2016-11" db="UniProtKB">
        <authorList>
            <consortium name="WormBaseParasite"/>
        </authorList>
    </citation>
    <scope>IDENTIFICATION</scope>
    <source>
        <strain evidence="2">KR3021</strain>
    </source>
</reference>
<proteinExistence type="predicted"/>
<accession>A0AC35TIL2</accession>
<dbReference type="WBParaSite" id="RSKR_0000102000.1">
    <property type="protein sequence ID" value="RSKR_0000102000.1"/>
    <property type="gene ID" value="RSKR_0000102000"/>
</dbReference>
<name>A0AC35TIL2_9BILA</name>
<protein>
    <submittedName>
        <fullName evidence="2">Acetyl-CoA hydrolase</fullName>
    </submittedName>
</protein>
<organism evidence="1 2">
    <name type="scientific">Rhabditophanes sp. KR3021</name>
    <dbReference type="NCBI Taxonomy" id="114890"/>
    <lineage>
        <taxon>Eukaryota</taxon>
        <taxon>Metazoa</taxon>
        <taxon>Ecdysozoa</taxon>
        <taxon>Nematoda</taxon>
        <taxon>Chromadorea</taxon>
        <taxon>Rhabditida</taxon>
        <taxon>Tylenchina</taxon>
        <taxon>Panagrolaimomorpha</taxon>
        <taxon>Strongyloidoidea</taxon>
        <taxon>Alloionematidae</taxon>
        <taxon>Rhabditophanes</taxon>
    </lineage>
</organism>
<dbReference type="Proteomes" id="UP000095286">
    <property type="component" value="Unplaced"/>
</dbReference>